<evidence type="ECO:0000313" key="3">
    <source>
        <dbReference type="EMBL" id="KAA9107718.1"/>
    </source>
</evidence>
<dbReference type="RefSeq" id="WP_150448753.1">
    <property type="nucleotide sequence ID" value="NZ_VYSA01000002.1"/>
</dbReference>
<dbReference type="SUPFAM" id="SSF50249">
    <property type="entry name" value="Nucleic acid-binding proteins"/>
    <property type="match status" value="1"/>
</dbReference>
<evidence type="ECO:0000259" key="2">
    <source>
        <dbReference type="Pfam" id="PF12172"/>
    </source>
</evidence>
<comment type="caution">
    <text evidence="3">The sequence shown here is derived from an EMBL/GenBank/DDBJ whole genome shotgun (WGS) entry which is preliminary data.</text>
</comment>
<dbReference type="AlphaFoldDB" id="A0A5J5J3D0"/>
<keyword evidence="4" id="KW-1185">Reference proteome</keyword>
<evidence type="ECO:0000259" key="1">
    <source>
        <dbReference type="Pfam" id="PF01796"/>
    </source>
</evidence>
<organism evidence="3 4">
    <name type="scientific">Microbacterium rhizomatis</name>
    <dbReference type="NCBI Taxonomy" id="1631477"/>
    <lineage>
        <taxon>Bacteria</taxon>
        <taxon>Bacillati</taxon>
        <taxon>Actinomycetota</taxon>
        <taxon>Actinomycetes</taxon>
        <taxon>Micrococcales</taxon>
        <taxon>Microbacteriaceae</taxon>
        <taxon>Microbacterium</taxon>
    </lineage>
</organism>
<dbReference type="InterPro" id="IPR022002">
    <property type="entry name" value="ChsH2_Znr"/>
</dbReference>
<dbReference type="Pfam" id="PF12172">
    <property type="entry name" value="zf-ChsH2"/>
    <property type="match status" value="1"/>
</dbReference>
<dbReference type="PANTHER" id="PTHR34075">
    <property type="entry name" value="BLR3430 PROTEIN"/>
    <property type="match status" value="1"/>
</dbReference>
<evidence type="ECO:0000313" key="4">
    <source>
        <dbReference type="Proteomes" id="UP000325827"/>
    </source>
</evidence>
<dbReference type="Proteomes" id="UP000325827">
    <property type="component" value="Unassembled WGS sequence"/>
</dbReference>
<dbReference type="EMBL" id="VYSA01000002">
    <property type="protein sequence ID" value="KAA9107718.1"/>
    <property type="molecule type" value="Genomic_DNA"/>
</dbReference>
<dbReference type="OrthoDB" id="7470921at2"/>
<feature type="domain" description="ChsH2 C-terminal OB-fold" evidence="1">
    <location>
        <begin position="57"/>
        <end position="120"/>
    </location>
</feature>
<reference evidence="4" key="1">
    <citation type="submission" date="2019-09" db="EMBL/GenBank/DDBJ databases">
        <title>Mumia zhuanghuii sp. nov. isolated from the intestinal contents of plateau pika (Ochotona curzoniae) in the Qinghai-Tibet plateau of China.</title>
        <authorList>
            <person name="Tian Z."/>
        </authorList>
    </citation>
    <scope>NUCLEOTIDE SEQUENCE [LARGE SCALE GENOMIC DNA]</scope>
    <source>
        <strain evidence="4">JCM 30598</strain>
    </source>
</reference>
<dbReference type="PANTHER" id="PTHR34075:SF5">
    <property type="entry name" value="BLR3430 PROTEIN"/>
    <property type="match status" value="1"/>
</dbReference>
<name>A0A5J5J3D0_9MICO</name>
<dbReference type="InterPro" id="IPR012340">
    <property type="entry name" value="NA-bd_OB-fold"/>
</dbReference>
<evidence type="ECO:0008006" key="5">
    <source>
        <dbReference type="Google" id="ProtNLM"/>
    </source>
</evidence>
<dbReference type="InterPro" id="IPR052513">
    <property type="entry name" value="Thioester_dehydratase-like"/>
</dbReference>
<protein>
    <recommendedName>
        <fullName evidence="5">DNA-binding protein</fullName>
    </recommendedName>
</protein>
<proteinExistence type="predicted"/>
<gene>
    <name evidence="3" type="ORF">F6B43_09730</name>
</gene>
<dbReference type="InterPro" id="IPR002878">
    <property type="entry name" value="ChsH2_C"/>
</dbReference>
<accession>A0A5J5J3D0</accession>
<feature type="domain" description="ChsH2 rubredoxin-like zinc ribbon" evidence="2">
    <location>
        <begin position="20"/>
        <end position="53"/>
    </location>
</feature>
<dbReference type="Gene3D" id="6.10.30.10">
    <property type="match status" value="1"/>
</dbReference>
<sequence length="140" mass="15719">MSDIDKPLPRTDDPLTAPFWTATREHRLVVQRCADCSYLRWPPAPVCPECGSPSATWTPVSTAGTLWSYAEYHRAFSPAWVGDLPYTVGLIQLEDGPRMYGTMIGEPGSLRIDEETRPVFVDVTPTVTLVHWRMAERNPS</sequence>
<dbReference type="Pfam" id="PF01796">
    <property type="entry name" value="OB_ChsH2_C"/>
    <property type="match status" value="1"/>
</dbReference>